<reference evidence="6 7" key="1">
    <citation type="submission" date="2024-06" db="EMBL/GenBank/DDBJ databases">
        <title>The Natural Products Discovery Center: Release of the First 8490 Sequenced Strains for Exploring Actinobacteria Biosynthetic Diversity.</title>
        <authorList>
            <person name="Kalkreuter E."/>
            <person name="Kautsar S.A."/>
            <person name="Yang D."/>
            <person name="Bader C.D."/>
            <person name="Teijaro C.N."/>
            <person name="Fluegel L."/>
            <person name="Davis C.M."/>
            <person name="Simpson J.R."/>
            <person name="Lauterbach L."/>
            <person name="Steele A.D."/>
            <person name="Gui C."/>
            <person name="Meng S."/>
            <person name="Li G."/>
            <person name="Viehrig K."/>
            <person name="Ye F."/>
            <person name="Su P."/>
            <person name="Kiefer A.F."/>
            <person name="Nichols A."/>
            <person name="Cepeda A.J."/>
            <person name="Yan W."/>
            <person name="Fan B."/>
            <person name="Jiang Y."/>
            <person name="Adhikari A."/>
            <person name="Zheng C.-J."/>
            <person name="Schuster L."/>
            <person name="Cowan T.M."/>
            <person name="Smanski M.J."/>
            <person name="Chevrette M.G."/>
            <person name="De Carvalho L.P.S."/>
            <person name="Shen B."/>
        </authorList>
    </citation>
    <scope>NUCLEOTIDE SEQUENCE [LARGE SCALE GENOMIC DNA]</scope>
    <source>
        <strain evidence="6 7">NPDC000234</strain>
    </source>
</reference>
<dbReference type="InterPro" id="IPR020946">
    <property type="entry name" value="Flavin_mOase-like"/>
</dbReference>
<dbReference type="SUPFAM" id="SSF51905">
    <property type="entry name" value="FAD/NAD(P)-binding domain"/>
    <property type="match status" value="1"/>
</dbReference>
<organism evidence="6 7">
    <name type="scientific">Streptomyces hyaluromycini</name>
    <dbReference type="NCBI Taxonomy" id="1377993"/>
    <lineage>
        <taxon>Bacteria</taxon>
        <taxon>Bacillati</taxon>
        <taxon>Actinomycetota</taxon>
        <taxon>Actinomycetes</taxon>
        <taxon>Kitasatosporales</taxon>
        <taxon>Streptomycetaceae</taxon>
        <taxon>Streptomyces</taxon>
    </lineage>
</organism>
<keyword evidence="4" id="KW-0274">FAD</keyword>
<sequence>MARTTATQANTEEGRDGAAPAPDYQRKYCLVGAGPAGLVMGRALVHEGVSFDWFERHTDVGGIWDIDSPGSPMYESAHFISSKYTSSFVGHPMPDDYPDYPTWSQIRDYIRDFARAYDLTRHVTFGVSVDRAEPLPGDRWQVTLSTGETRIYDGLIAAP</sequence>
<dbReference type="PRINTS" id="PR00419">
    <property type="entry name" value="ADXRDTASE"/>
</dbReference>
<comment type="caution">
    <text evidence="6">The sequence shown here is derived from an EMBL/GenBank/DDBJ whole genome shotgun (WGS) entry which is preliminary data.</text>
</comment>
<gene>
    <name evidence="6" type="ORF">ABT404_31495</name>
</gene>
<comment type="similarity">
    <text evidence="2">Belongs to the FAD-binding monooxygenase family.</text>
</comment>
<dbReference type="RefSeq" id="WP_350785665.1">
    <property type="nucleotide sequence ID" value="NZ_JBEPEK010000286.1"/>
</dbReference>
<evidence type="ECO:0000256" key="5">
    <source>
        <dbReference type="ARBA" id="ARBA00023002"/>
    </source>
</evidence>
<keyword evidence="7" id="KW-1185">Reference proteome</keyword>
<evidence type="ECO:0000256" key="1">
    <source>
        <dbReference type="ARBA" id="ARBA00009183"/>
    </source>
</evidence>
<keyword evidence="5" id="KW-0560">Oxidoreductase</keyword>
<evidence type="ECO:0000313" key="7">
    <source>
        <dbReference type="Proteomes" id="UP001474181"/>
    </source>
</evidence>
<comment type="similarity">
    <text evidence="1">Belongs to the FMO family.</text>
</comment>
<accession>A0ABV1X4L4</accession>
<evidence type="ECO:0000256" key="4">
    <source>
        <dbReference type="ARBA" id="ARBA00022827"/>
    </source>
</evidence>
<feature type="non-terminal residue" evidence="6">
    <location>
        <position position="159"/>
    </location>
</feature>
<evidence type="ECO:0000256" key="3">
    <source>
        <dbReference type="ARBA" id="ARBA00022630"/>
    </source>
</evidence>
<name>A0ABV1X4L4_9ACTN</name>
<evidence type="ECO:0000313" key="6">
    <source>
        <dbReference type="EMBL" id="MER7183944.1"/>
    </source>
</evidence>
<evidence type="ECO:0000256" key="2">
    <source>
        <dbReference type="ARBA" id="ARBA00010139"/>
    </source>
</evidence>
<keyword evidence="3" id="KW-0285">Flavoprotein</keyword>
<proteinExistence type="inferred from homology"/>
<dbReference type="EMBL" id="JBEPEK010000286">
    <property type="protein sequence ID" value="MER7183944.1"/>
    <property type="molecule type" value="Genomic_DNA"/>
</dbReference>
<dbReference type="PANTHER" id="PTHR23023">
    <property type="entry name" value="DIMETHYLANILINE MONOOXYGENASE"/>
    <property type="match status" value="1"/>
</dbReference>
<protein>
    <submittedName>
        <fullName evidence="6">NAD(P)-binding protein</fullName>
    </submittedName>
</protein>
<dbReference type="Proteomes" id="UP001474181">
    <property type="component" value="Unassembled WGS sequence"/>
</dbReference>
<dbReference type="InterPro" id="IPR050346">
    <property type="entry name" value="FMO-like"/>
</dbReference>
<dbReference type="Gene3D" id="3.50.50.60">
    <property type="entry name" value="FAD/NAD(P)-binding domain"/>
    <property type="match status" value="1"/>
</dbReference>
<dbReference type="Pfam" id="PF00743">
    <property type="entry name" value="FMO-like"/>
    <property type="match status" value="1"/>
</dbReference>
<dbReference type="InterPro" id="IPR036188">
    <property type="entry name" value="FAD/NAD-bd_sf"/>
</dbReference>